<proteinExistence type="predicted"/>
<evidence type="ECO:0000313" key="3">
    <source>
        <dbReference type="EMBL" id="CAF1118958.1"/>
    </source>
</evidence>
<dbReference type="Gene3D" id="3.30.710.10">
    <property type="entry name" value="Potassium Channel Kv1.1, Chain A"/>
    <property type="match status" value="1"/>
</dbReference>
<dbReference type="EMBL" id="CAJOBA010016402">
    <property type="protein sequence ID" value="CAF3891509.1"/>
    <property type="molecule type" value="Genomic_DNA"/>
</dbReference>
<dbReference type="Pfam" id="PF00651">
    <property type="entry name" value="BTB"/>
    <property type="match status" value="1"/>
</dbReference>
<dbReference type="Proteomes" id="UP000677228">
    <property type="component" value="Unassembled WGS sequence"/>
</dbReference>
<protein>
    <recommendedName>
        <fullName evidence="2">BTB domain-containing protein</fullName>
    </recommendedName>
</protein>
<name>A0A8S2LBP2_9BILA</name>
<dbReference type="Gene3D" id="1.25.40.420">
    <property type="match status" value="1"/>
</dbReference>
<evidence type="ECO:0000313" key="5">
    <source>
        <dbReference type="Proteomes" id="UP000682733"/>
    </source>
</evidence>
<evidence type="ECO:0000313" key="4">
    <source>
        <dbReference type="EMBL" id="CAF3891509.1"/>
    </source>
</evidence>
<dbReference type="PANTHER" id="PTHR24413">
    <property type="entry name" value="SPECKLE-TYPE POZ PROTEIN"/>
    <property type="match status" value="1"/>
</dbReference>
<accession>A0A8S2LBP2</accession>
<dbReference type="SUPFAM" id="SSF54695">
    <property type="entry name" value="POZ domain"/>
    <property type="match status" value="1"/>
</dbReference>
<dbReference type="SMART" id="SM00225">
    <property type="entry name" value="BTB"/>
    <property type="match status" value="1"/>
</dbReference>
<comment type="caution">
    <text evidence="4">The sequence shown here is derived from an EMBL/GenBank/DDBJ whole genome shotgun (WGS) entry which is preliminary data.</text>
</comment>
<evidence type="ECO:0000259" key="2">
    <source>
        <dbReference type="PROSITE" id="PS50097"/>
    </source>
</evidence>
<dbReference type="CDD" id="cd18186">
    <property type="entry name" value="BTB_POZ_ZBTB_KLHL-like"/>
    <property type="match status" value="1"/>
</dbReference>
<reference evidence="4" key="1">
    <citation type="submission" date="2021-02" db="EMBL/GenBank/DDBJ databases">
        <authorList>
            <person name="Nowell W R."/>
        </authorList>
    </citation>
    <scope>NUCLEOTIDE SEQUENCE</scope>
</reference>
<dbReference type="Proteomes" id="UP000682733">
    <property type="component" value="Unassembled WGS sequence"/>
</dbReference>
<sequence>MKTSLPNVKSIQSGSNSCTIIDDPATYWSSLFYTAYLEKKLCDMFIRCQNELFHVHKLVLGLRSSKFEQMIKERSSSQTKSTNDNNMETEANENQTAGKDGQSFLTIDVDDIESKTMLYFLEYIYTGGIKKLASAAVSHTLIIDLLTIAATYEMPDLKNYAEYYLKDIIRVDNACELLMLSEHMKSDCLKQTTCDYIANNLGLIMDTTGWKQLKASQPDLIDTILKSCLLMRK</sequence>
<dbReference type="AlphaFoldDB" id="A0A8S2LBP2"/>
<feature type="compositionally biased region" description="Polar residues" evidence="1">
    <location>
        <begin position="76"/>
        <end position="96"/>
    </location>
</feature>
<gene>
    <name evidence="3" type="ORF">OVA965_LOCUS20083</name>
    <name evidence="4" type="ORF">TMI583_LOCUS20357</name>
</gene>
<feature type="region of interest" description="Disordered" evidence="1">
    <location>
        <begin position="73"/>
        <end position="96"/>
    </location>
</feature>
<feature type="domain" description="BTB" evidence="2">
    <location>
        <begin position="42"/>
        <end position="133"/>
    </location>
</feature>
<dbReference type="PROSITE" id="PS50097">
    <property type="entry name" value="BTB"/>
    <property type="match status" value="1"/>
</dbReference>
<dbReference type="InterPro" id="IPR000210">
    <property type="entry name" value="BTB/POZ_dom"/>
</dbReference>
<evidence type="ECO:0000256" key="1">
    <source>
        <dbReference type="SAM" id="MobiDB-lite"/>
    </source>
</evidence>
<dbReference type="InterPro" id="IPR011333">
    <property type="entry name" value="SKP1/BTB/POZ_sf"/>
</dbReference>
<dbReference type="EMBL" id="CAJNOK010010561">
    <property type="protein sequence ID" value="CAF1118958.1"/>
    <property type="molecule type" value="Genomic_DNA"/>
</dbReference>
<organism evidence="4 5">
    <name type="scientific">Didymodactylos carnosus</name>
    <dbReference type="NCBI Taxonomy" id="1234261"/>
    <lineage>
        <taxon>Eukaryota</taxon>
        <taxon>Metazoa</taxon>
        <taxon>Spiralia</taxon>
        <taxon>Gnathifera</taxon>
        <taxon>Rotifera</taxon>
        <taxon>Eurotatoria</taxon>
        <taxon>Bdelloidea</taxon>
        <taxon>Philodinida</taxon>
        <taxon>Philodinidae</taxon>
        <taxon>Didymodactylos</taxon>
    </lineage>
</organism>